<gene>
    <name evidence="2" type="ORF">CUR86_08160</name>
</gene>
<organism evidence="2 3">
    <name type="scientific">Salinicola acroporae</name>
    <dbReference type="NCBI Taxonomy" id="1541440"/>
    <lineage>
        <taxon>Bacteria</taxon>
        <taxon>Pseudomonadati</taxon>
        <taxon>Pseudomonadota</taxon>
        <taxon>Gammaproteobacteria</taxon>
        <taxon>Oceanospirillales</taxon>
        <taxon>Halomonadaceae</taxon>
        <taxon>Salinicola</taxon>
    </lineage>
</organism>
<reference evidence="2" key="2">
    <citation type="submission" date="2017-11" db="EMBL/GenBank/DDBJ databases">
        <authorList>
            <person name="Das S.K."/>
        </authorList>
    </citation>
    <scope>NUCLEOTIDE SEQUENCE</scope>
    <source>
        <strain evidence="2">S4-41</strain>
    </source>
</reference>
<feature type="compositionally biased region" description="Basic residues" evidence="1">
    <location>
        <begin position="59"/>
        <end position="71"/>
    </location>
</feature>
<feature type="region of interest" description="Disordered" evidence="1">
    <location>
        <begin position="24"/>
        <end position="88"/>
    </location>
</feature>
<evidence type="ECO:0000256" key="1">
    <source>
        <dbReference type="SAM" id="MobiDB-lite"/>
    </source>
</evidence>
<comment type="caution">
    <text evidence="2">The sequence shown here is derived from an EMBL/GenBank/DDBJ whole genome shotgun (WGS) entry which is preliminary data.</text>
</comment>
<sequence length="168" mass="18545">MNREVQRNTPGGWLRGLALALAHTGKRQEIDTAPIRPYRAKRPPSNGRERKAAAEERRARRNAKRAVHARRQREGVEQSHYTPDMAGSGQHGICAHCGKPPTPEGHDGCLGTLPEQVVMNACCGHGNDRQAYVQHWDGTASRGADALEEQRRLIHGTMAVPARLLQGR</sequence>
<name>A0ABT6I415_9GAMM</name>
<protein>
    <recommendedName>
        <fullName evidence="4">HNH endonuclease</fullName>
    </recommendedName>
</protein>
<keyword evidence="3" id="KW-1185">Reference proteome</keyword>
<dbReference type="RefSeq" id="WP_110716755.1">
    <property type="nucleotide sequence ID" value="NZ_PGFS01000001.1"/>
</dbReference>
<evidence type="ECO:0008006" key="4">
    <source>
        <dbReference type="Google" id="ProtNLM"/>
    </source>
</evidence>
<dbReference type="EMBL" id="PGFS01000001">
    <property type="protein sequence ID" value="MDH4572432.1"/>
    <property type="molecule type" value="Genomic_DNA"/>
</dbReference>
<accession>A0ABT6I415</accession>
<dbReference type="Proteomes" id="UP001162135">
    <property type="component" value="Unassembled WGS sequence"/>
</dbReference>
<evidence type="ECO:0000313" key="3">
    <source>
        <dbReference type="Proteomes" id="UP001162135"/>
    </source>
</evidence>
<proteinExistence type="predicted"/>
<reference evidence="2" key="1">
    <citation type="journal article" date="2015" name="Antonie Van Leeuwenhoek">
        <title>Comparative 16S rRNA signatures and multilocus sequence analysis for the genus Salinicola and description of Salinicola acroporae sp. nov., isolated from coral Acropora digitifera.</title>
        <authorList>
            <person name="Lepcha R.T."/>
            <person name="Poddar A."/>
            <person name="Schumann P."/>
            <person name="Das S.K."/>
        </authorList>
    </citation>
    <scope>NUCLEOTIDE SEQUENCE</scope>
    <source>
        <strain evidence="2">S4-41</strain>
    </source>
</reference>
<feature type="compositionally biased region" description="Basic and acidic residues" evidence="1">
    <location>
        <begin position="47"/>
        <end position="58"/>
    </location>
</feature>
<evidence type="ECO:0000313" key="2">
    <source>
        <dbReference type="EMBL" id="MDH4572432.1"/>
    </source>
</evidence>